<dbReference type="Proteomes" id="UP000248340">
    <property type="component" value="Unassembled WGS sequence"/>
</dbReference>
<proteinExistence type="predicted"/>
<gene>
    <name evidence="1" type="ORF">BO82DRAFT_429524</name>
</gene>
<accession>A0A319CKQ1</accession>
<dbReference type="RefSeq" id="XP_025495209.1">
    <property type="nucleotide sequence ID" value="XM_025640544.1"/>
</dbReference>
<protein>
    <submittedName>
        <fullName evidence="1">Uncharacterized protein</fullName>
    </submittedName>
</protein>
<reference evidence="1 2" key="1">
    <citation type="submission" date="2016-12" db="EMBL/GenBank/DDBJ databases">
        <title>The genomes of Aspergillus section Nigri reveals drivers in fungal speciation.</title>
        <authorList>
            <consortium name="DOE Joint Genome Institute"/>
            <person name="Vesth T.C."/>
            <person name="Nybo J."/>
            <person name="Theobald S."/>
            <person name="Brandl J."/>
            <person name="Frisvad J.C."/>
            <person name="Nielsen K.F."/>
            <person name="Lyhne E.K."/>
            <person name="Kogle M.E."/>
            <person name="Kuo A."/>
            <person name="Riley R."/>
            <person name="Clum A."/>
            <person name="Nolan M."/>
            <person name="Lipzen A."/>
            <person name="Salamov A."/>
            <person name="Henrissat B."/>
            <person name="Wiebenga A."/>
            <person name="De Vries R.P."/>
            <person name="Grigoriev I.V."/>
            <person name="Mortensen U.H."/>
            <person name="Andersen M.R."/>
            <person name="Baker S.E."/>
        </authorList>
    </citation>
    <scope>NUCLEOTIDE SEQUENCE [LARGE SCALE GENOMIC DNA]</scope>
    <source>
        <strain evidence="1 2">CBS 121591</strain>
    </source>
</reference>
<dbReference type="VEuPathDB" id="FungiDB:BO82DRAFT_429524"/>
<dbReference type="GeneID" id="37143286"/>
<dbReference type="OrthoDB" id="4403049at2759"/>
<name>A0A319CKQ1_9EURO</name>
<dbReference type="EMBL" id="KZ821681">
    <property type="protein sequence ID" value="PYH85009.1"/>
    <property type="molecule type" value="Genomic_DNA"/>
</dbReference>
<evidence type="ECO:0000313" key="1">
    <source>
        <dbReference type="EMBL" id="PYH85009.1"/>
    </source>
</evidence>
<keyword evidence="2" id="KW-1185">Reference proteome</keyword>
<organism evidence="1 2">
    <name type="scientific">Aspergillus uvarum CBS 121591</name>
    <dbReference type="NCBI Taxonomy" id="1448315"/>
    <lineage>
        <taxon>Eukaryota</taxon>
        <taxon>Fungi</taxon>
        <taxon>Dikarya</taxon>
        <taxon>Ascomycota</taxon>
        <taxon>Pezizomycotina</taxon>
        <taxon>Eurotiomycetes</taxon>
        <taxon>Eurotiomycetidae</taxon>
        <taxon>Eurotiales</taxon>
        <taxon>Aspergillaceae</taxon>
        <taxon>Aspergillus</taxon>
        <taxon>Aspergillus subgen. Circumdati</taxon>
    </lineage>
</organism>
<sequence length="125" mass="13894">MAAANRWFIQSCIAEIDDARGFATEKEKLRRMKTWRHFEDLDQDGGSSFRALTRSRSSLTGMQAGRITWMLARCSVSAGMQKGVRRIASPIARTTSRCVGLSLFFGGEQPVEQIHGARCCLHISG</sequence>
<evidence type="ECO:0000313" key="2">
    <source>
        <dbReference type="Proteomes" id="UP000248340"/>
    </source>
</evidence>
<dbReference type="AlphaFoldDB" id="A0A319CKQ1"/>